<dbReference type="NCBIfam" id="TIGR03519">
    <property type="entry name" value="T9SS_PorP_fam"/>
    <property type="match status" value="1"/>
</dbReference>
<evidence type="ECO:0000313" key="2">
    <source>
        <dbReference type="EMBL" id="MBL0766810.1"/>
    </source>
</evidence>
<comment type="caution">
    <text evidence="2">The sequence shown here is derived from an EMBL/GenBank/DDBJ whole genome shotgun (WGS) entry which is preliminary data.</text>
</comment>
<dbReference type="InterPro" id="IPR019861">
    <property type="entry name" value="PorP/SprF_Bacteroidetes"/>
</dbReference>
<feature type="signal peptide" evidence="1">
    <location>
        <begin position="1"/>
        <end position="17"/>
    </location>
</feature>
<gene>
    <name evidence="2" type="ORF">JKP34_16195</name>
</gene>
<sequence>MRYSLIILSFIFGAVHAFGQSAVSRTQQYINPEWNHPALTGMSNSLKLGVSFRQSITSSNNTLRLYQAGVFLPIKNSYNNETDNSGFALSSPLLNEELGNNKRSRRKHGVGLHLSNLSVDAFNRQSISAFYAYHLPVSDKLTTSFGTSLNYIQNNYGVDQLTVENTQDELYQMLLQEGFNNSMLLADFSVALYSKALMITTHISSITLTENKSDLVEAANNAIIYGLAAAYQFQLGTDFVISPFVSFKANPQYQHDLNLSLRIKYSDMIYAGFGIQNDLKYSALAGIKLPKAIFLDYSYDRFNNAGGVLAGGMHEISLSYIIQNKKLDSPFLW</sequence>
<evidence type="ECO:0000313" key="3">
    <source>
        <dbReference type="Proteomes" id="UP000642920"/>
    </source>
</evidence>
<dbReference type="EMBL" id="JAERQG010000004">
    <property type="protein sequence ID" value="MBL0766810.1"/>
    <property type="molecule type" value="Genomic_DNA"/>
</dbReference>
<keyword evidence="1" id="KW-0732">Signal</keyword>
<dbReference type="RefSeq" id="WP_201923750.1">
    <property type="nucleotide sequence ID" value="NZ_JAERQG010000004.1"/>
</dbReference>
<dbReference type="Proteomes" id="UP000642920">
    <property type="component" value="Unassembled WGS sequence"/>
</dbReference>
<reference evidence="2" key="1">
    <citation type="submission" date="2021-01" db="EMBL/GenBank/DDBJ databases">
        <title>Marivirga sp. nov., isolated from intertidal surface sediments.</title>
        <authorList>
            <person name="Zhang M."/>
        </authorList>
    </citation>
    <scope>NUCLEOTIDE SEQUENCE</scope>
    <source>
        <strain evidence="2">SM1354</strain>
    </source>
</reference>
<feature type="chain" id="PRO_5037188756" evidence="1">
    <location>
        <begin position="18"/>
        <end position="333"/>
    </location>
</feature>
<name>A0A937AAV6_9BACT</name>
<accession>A0A937AAV6</accession>
<protein>
    <submittedName>
        <fullName evidence="2">PorP/SprF family type IX secretion system membrane protein</fullName>
    </submittedName>
</protein>
<dbReference type="AlphaFoldDB" id="A0A937AAV6"/>
<organism evidence="2 3">
    <name type="scientific">Marivirga atlantica</name>
    <dbReference type="NCBI Taxonomy" id="1548457"/>
    <lineage>
        <taxon>Bacteria</taxon>
        <taxon>Pseudomonadati</taxon>
        <taxon>Bacteroidota</taxon>
        <taxon>Cytophagia</taxon>
        <taxon>Cytophagales</taxon>
        <taxon>Marivirgaceae</taxon>
        <taxon>Marivirga</taxon>
    </lineage>
</organism>
<keyword evidence="3" id="KW-1185">Reference proteome</keyword>
<dbReference type="Pfam" id="PF11751">
    <property type="entry name" value="PorP_SprF"/>
    <property type="match status" value="1"/>
</dbReference>
<evidence type="ECO:0000256" key="1">
    <source>
        <dbReference type="SAM" id="SignalP"/>
    </source>
</evidence>
<proteinExistence type="predicted"/>